<dbReference type="InterPro" id="IPR002528">
    <property type="entry name" value="MATE_fam"/>
</dbReference>
<dbReference type="PANTHER" id="PTHR43298:SF2">
    <property type="entry name" value="FMN_FAD EXPORTER YEEO-RELATED"/>
    <property type="match status" value="1"/>
</dbReference>
<gene>
    <name evidence="14" type="primary">mepA_7</name>
    <name evidence="14" type="ORF">AMURIS_01454</name>
</gene>
<keyword evidence="9 13" id="KW-1133">Transmembrane helix</keyword>
<keyword evidence="7" id="KW-1003">Cell membrane</keyword>
<feature type="transmembrane region" description="Helical" evidence="13">
    <location>
        <begin position="332"/>
        <end position="354"/>
    </location>
</feature>
<evidence type="ECO:0000256" key="1">
    <source>
        <dbReference type="ARBA" id="ARBA00003408"/>
    </source>
</evidence>
<evidence type="ECO:0000256" key="12">
    <source>
        <dbReference type="ARBA" id="ARBA00031636"/>
    </source>
</evidence>
<dbReference type="GO" id="GO:0006811">
    <property type="term" value="P:monoatomic ion transport"/>
    <property type="evidence" value="ECO:0007669"/>
    <property type="project" value="UniProtKB-KW"/>
</dbReference>
<feature type="transmembrane region" description="Helical" evidence="13">
    <location>
        <begin position="400"/>
        <end position="422"/>
    </location>
</feature>
<reference evidence="14 15" key="1">
    <citation type="submission" date="2018-01" db="EMBL/GenBank/DDBJ databases">
        <authorList>
            <person name="Gaut B.S."/>
            <person name="Morton B.R."/>
            <person name="Clegg M.T."/>
            <person name="Duvall M.R."/>
        </authorList>
    </citation>
    <scope>NUCLEOTIDE SEQUENCE [LARGE SCALE GENOMIC DNA]</scope>
    <source>
        <strain evidence="14">GP69</strain>
    </source>
</reference>
<evidence type="ECO:0000256" key="11">
    <source>
        <dbReference type="ARBA" id="ARBA00023136"/>
    </source>
</evidence>
<organism evidence="14 15">
    <name type="scientific">Acetatifactor muris</name>
    <dbReference type="NCBI Taxonomy" id="879566"/>
    <lineage>
        <taxon>Bacteria</taxon>
        <taxon>Bacillati</taxon>
        <taxon>Bacillota</taxon>
        <taxon>Clostridia</taxon>
        <taxon>Lachnospirales</taxon>
        <taxon>Lachnospiraceae</taxon>
        <taxon>Acetatifactor</taxon>
    </lineage>
</organism>
<evidence type="ECO:0000256" key="8">
    <source>
        <dbReference type="ARBA" id="ARBA00022692"/>
    </source>
</evidence>
<dbReference type="PIRSF" id="PIRSF006603">
    <property type="entry name" value="DinF"/>
    <property type="match status" value="1"/>
</dbReference>
<evidence type="ECO:0000256" key="13">
    <source>
        <dbReference type="SAM" id="Phobius"/>
    </source>
</evidence>
<feature type="transmembrane region" description="Helical" evidence="13">
    <location>
        <begin position="179"/>
        <end position="198"/>
    </location>
</feature>
<evidence type="ECO:0000256" key="7">
    <source>
        <dbReference type="ARBA" id="ARBA00022475"/>
    </source>
</evidence>
<comment type="subcellular location">
    <subcellularLocation>
        <location evidence="2">Cell membrane</location>
        <topology evidence="2">Multi-pass membrane protein</topology>
    </subcellularLocation>
</comment>
<keyword evidence="15" id="KW-1185">Reference proteome</keyword>
<feature type="transmembrane region" description="Helical" evidence="13">
    <location>
        <begin position="204"/>
        <end position="224"/>
    </location>
</feature>
<name>A0A2K4ZE61_9FIRM</name>
<evidence type="ECO:0000256" key="3">
    <source>
        <dbReference type="ARBA" id="ARBA00010199"/>
    </source>
</evidence>
<feature type="transmembrane region" description="Helical" evidence="13">
    <location>
        <begin position="102"/>
        <end position="123"/>
    </location>
</feature>
<dbReference type="AlphaFoldDB" id="A0A2K4ZE61"/>
<feature type="transmembrane region" description="Helical" evidence="13">
    <location>
        <begin position="293"/>
        <end position="311"/>
    </location>
</feature>
<dbReference type="EMBL" id="OFSM01000006">
    <property type="protein sequence ID" value="SOY28743.1"/>
    <property type="molecule type" value="Genomic_DNA"/>
</dbReference>
<feature type="transmembrane region" description="Helical" evidence="13">
    <location>
        <begin position="143"/>
        <end position="167"/>
    </location>
</feature>
<evidence type="ECO:0000256" key="6">
    <source>
        <dbReference type="ARBA" id="ARBA00022449"/>
    </source>
</evidence>
<keyword evidence="11 13" id="KW-0472">Membrane</keyword>
<dbReference type="PANTHER" id="PTHR43298">
    <property type="entry name" value="MULTIDRUG RESISTANCE PROTEIN NORM-RELATED"/>
    <property type="match status" value="1"/>
</dbReference>
<comment type="similarity">
    <text evidence="3">Belongs to the multi antimicrobial extrusion (MATE) (TC 2.A.66.1) family.</text>
</comment>
<dbReference type="GO" id="GO:0042910">
    <property type="term" value="F:xenobiotic transmembrane transporter activity"/>
    <property type="evidence" value="ECO:0007669"/>
    <property type="project" value="InterPro"/>
</dbReference>
<accession>A0A2K4ZE61</accession>
<dbReference type="RefSeq" id="WP_103238825.1">
    <property type="nucleotide sequence ID" value="NZ_JANJZD010000006.1"/>
</dbReference>
<evidence type="ECO:0000256" key="5">
    <source>
        <dbReference type="ARBA" id="ARBA00022448"/>
    </source>
</evidence>
<evidence type="ECO:0000313" key="14">
    <source>
        <dbReference type="EMBL" id="SOY28743.1"/>
    </source>
</evidence>
<comment type="function">
    <text evidence="1">Multidrug efflux pump.</text>
</comment>
<dbReference type="NCBIfam" id="TIGR00797">
    <property type="entry name" value="matE"/>
    <property type="match status" value="1"/>
</dbReference>
<dbReference type="InterPro" id="IPR050222">
    <property type="entry name" value="MATE_MdtK"/>
</dbReference>
<keyword evidence="8 13" id="KW-0812">Transmembrane</keyword>
<dbReference type="OrthoDB" id="62420at2"/>
<evidence type="ECO:0000256" key="10">
    <source>
        <dbReference type="ARBA" id="ARBA00023065"/>
    </source>
</evidence>
<protein>
    <recommendedName>
        <fullName evidence="4">Probable multidrug resistance protein NorM</fullName>
    </recommendedName>
    <alternativeName>
        <fullName evidence="12">Multidrug-efflux transporter</fullName>
    </alternativeName>
</protein>
<dbReference type="CDD" id="cd13137">
    <property type="entry name" value="MATE_NorM_like"/>
    <property type="match status" value="1"/>
</dbReference>
<keyword evidence="10" id="KW-0406">Ion transport</keyword>
<feature type="transmembrane region" description="Helical" evidence="13">
    <location>
        <begin position="360"/>
        <end position="379"/>
    </location>
</feature>
<dbReference type="GO" id="GO:0005886">
    <property type="term" value="C:plasma membrane"/>
    <property type="evidence" value="ECO:0007669"/>
    <property type="project" value="UniProtKB-SubCell"/>
</dbReference>
<dbReference type="GO" id="GO:0015297">
    <property type="term" value="F:antiporter activity"/>
    <property type="evidence" value="ECO:0007669"/>
    <property type="project" value="UniProtKB-KW"/>
</dbReference>
<feature type="transmembrane region" description="Helical" evidence="13">
    <location>
        <begin position="70"/>
        <end position="90"/>
    </location>
</feature>
<keyword evidence="6" id="KW-0050">Antiport</keyword>
<keyword evidence="5" id="KW-0813">Transport</keyword>
<evidence type="ECO:0000313" key="15">
    <source>
        <dbReference type="Proteomes" id="UP000236311"/>
    </source>
</evidence>
<sequence length="463" mass="50182">MLKKIRLYDRDKVDFGTLLYPPPQMSALLFPIIVEQLLNSLMGMVDTIMVSNVGSEAISAVSLVDSLNSMIILIFSAMASGAVILCSQYIGHGDYKTGNEMARQVVLTVLTCAVTVTVMGLLFRAGLLRLIFGKIEPVVMENALCYFSITALSYPFLALFQAGSAFLRAGGNSACPMKISVCSNGLNAVGNLIFIFGLDMGVSGAALGTLLSRIFGVIAVMIFLRRPGQAIVLRDYLSIRPDFPLIARVLKIGVPTGIENGMFQFGKLIIQSTVSAMGTMAIAAQAVTNILEYISGIFGIGVGIGLMTMVAQALGAGRKEEARYYIVKCTKLGFAGTLLSCILMFALAGPILRLAGTEEASAALCMEMMVMITLVKPLLWPLSFVPDYGLQAGGDVRFSMIMSTLSMWGARVALCVFLVKTFQMGPQAVWYGMFLDWGVRSIIFTLRFLSGKWIHVEYRERKV</sequence>
<dbReference type="Proteomes" id="UP000236311">
    <property type="component" value="Unassembled WGS sequence"/>
</dbReference>
<evidence type="ECO:0000256" key="4">
    <source>
        <dbReference type="ARBA" id="ARBA00020268"/>
    </source>
</evidence>
<evidence type="ECO:0000256" key="9">
    <source>
        <dbReference type="ARBA" id="ARBA00022989"/>
    </source>
</evidence>
<dbReference type="InterPro" id="IPR048279">
    <property type="entry name" value="MdtK-like"/>
</dbReference>
<dbReference type="Pfam" id="PF01554">
    <property type="entry name" value="MatE"/>
    <property type="match status" value="2"/>
</dbReference>
<proteinExistence type="inferred from homology"/>
<evidence type="ECO:0000256" key="2">
    <source>
        <dbReference type="ARBA" id="ARBA00004651"/>
    </source>
</evidence>